<reference evidence="6" key="1">
    <citation type="submission" date="2016-10" db="EMBL/GenBank/DDBJ databases">
        <authorList>
            <person name="Varghese N."/>
            <person name="Submissions S."/>
        </authorList>
    </citation>
    <scope>NUCLEOTIDE SEQUENCE [LARGE SCALE GENOMIC DNA]</scope>
    <source>
        <strain evidence="6">LMG 22563</strain>
    </source>
</reference>
<evidence type="ECO:0000256" key="3">
    <source>
        <dbReference type="ARBA" id="ARBA00023194"/>
    </source>
</evidence>
<evidence type="ECO:0000313" key="6">
    <source>
        <dbReference type="Proteomes" id="UP000183018"/>
    </source>
</evidence>
<comment type="cofactor">
    <cofactor evidence="1">
        <name>Fe(2+)</name>
        <dbReference type="ChEBI" id="CHEBI:29033"/>
    </cofactor>
</comment>
<dbReference type="Gene3D" id="3.60.130.10">
    <property type="entry name" value="Clavaminate synthase-like"/>
    <property type="match status" value="1"/>
</dbReference>
<dbReference type="PANTHER" id="PTHR10696">
    <property type="entry name" value="GAMMA-BUTYROBETAINE HYDROXYLASE-RELATED"/>
    <property type="match status" value="1"/>
</dbReference>
<dbReference type="Pfam" id="PF02668">
    <property type="entry name" value="TauD"/>
    <property type="match status" value="1"/>
</dbReference>
<dbReference type="InterPro" id="IPR042098">
    <property type="entry name" value="TauD-like_sf"/>
</dbReference>
<dbReference type="Proteomes" id="UP000183018">
    <property type="component" value="Unassembled WGS sequence"/>
</dbReference>
<keyword evidence="6" id="KW-1185">Reference proteome</keyword>
<dbReference type="PANTHER" id="PTHR10696:SF56">
    <property type="entry name" value="TAUD_TFDA-LIKE DOMAIN-CONTAINING PROTEIN"/>
    <property type="match status" value="1"/>
</dbReference>
<keyword evidence="2" id="KW-0560">Oxidoreductase</keyword>
<evidence type="ECO:0000313" key="5">
    <source>
        <dbReference type="EMBL" id="SFI22088.1"/>
    </source>
</evidence>
<dbReference type="AlphaFoldDB" id="A0A1I3GF21"/>
<feature type="domain" description="TauD/TfdA-like" evidence="4">
    <location>
        <begin position="31"/>
        <end position="329"/>
    </location>
</feature>
<sequence length="332" mass="37228">MNQVANMRSTDAIHWPHELDDCIVAPLLDDNPLPLLIASQQGQSIHTLSDALRTLAQQTLNTTGGVLFRNFKVPTPLDFKRFAASFGMPLGTYEFGSTPRSKVFAGVYSSTEYPAHQSIPLHNEQSYTRQWPSRIWFHCMTPSQTGGETPIADSRQVYQAIDPAIREEFIAKGLLYVRNYSSALDLPWQQVFNTDERSKVEQYCQSQGIDWSWSDTGELSTRQLCQAAVRHPLSQEWVWFNQAHLFHISAMAQDLRQALLEAVGEAQLPRNVYFGDGTPIPDATLDAIRAVYADTCVAFPWQAGDVLMLDNLLVAHGRNPFSGDRKVIVAMA</sequence>
<dbReference type="EMBL" id="FORC01000001">
    <property type="protein sequence ID" value="SFI22088.1"/>
    <property type="molecule type" value="Genomic_DNA"/>
</dbReference>
<name>A0A1I3GF21_9GAMM</name>
<dbReference type="STRING" id="289370.SAMN05216602_0046"/>
<protein>
    <submittedName>
        <fullName evidence="5">Taurine dioxygenase, alpha-ketoglutarate-dependent</fullName>
    </submittedName>
</protein>
<keyword evidence="5" id="KW-0223">Dioxygenase</keyword>
<evidence type="ECO:0000256" key="1">
    <source>
        <dbReference type="ARBA" id="ARBA00001954"/>
    </source>
</evidence>
<dbReference type="SUPFAM" id="SSF51197">
    <property type="entry name" value="Clavaminate synthase-like"/>
    <property type="match status" value="1"/>
</dbReference>
<evidence type="ECO:0000259" key="4">
    <source>
        <dbReference type="Pfam" id="PF02668"/>
    </source>
</evidence>
<gene>
    <name evidence="5" type="ORF">SAMN05216602_0046</name>
</gene>
<evidence type="ECO:0000256" key="2">
    <source>
        <dbReference type="ARBA" id="ARBA00023002"/>
    </source>
</evidence>
<keyword evidence="3" id="KW-0045">Antibiotic biosynthesis</keyword>
<organism evidence="5 6">
    <name type="scientific">Phytopseudomonas argentinensis</name>
    <dbReference type="NCBI Taxonomy" id="289370"/>
    <lineage>
        <taxon>Bacteria</taxon>
        <taxon>Pseudomonadati</taxon>
        <taxon>Pseudomonadota</taxon>
        <taxon>Gammaproteobacteria</taxon>
        <taxon>Pseudomonadales</taxon>
        <taxon>Pseudomonadaceae</taxon>
        <taxon>Phytopseudomonas</taxon>
    </lineage>
</organism>
<dbReference type="InterPro" id="IPR003819">
    <property type="entry name" value="TauD/TfdA-like"/>
</dbReference>
<dbReference type="GO" id="GO:0017000">
    <property type="term" value="P:antibiotic biosynthetic process"/>
    <property type="evidence" value="ECO:0007669"/>
    <property type="project" value="UniProtKB-KW"/>
</dbReference>
<dbReference type="InterPro" id="IPR050411">
    <property type="entry name" value="AlphaKG_dependent_hydroxylases"/>
</dbReference>
<dbReference type="GO" id="GO:0016706">
    <property type="term" value="F:2-oxoglutarate-dependent dioxygenase activity"/>
    <property type="evidence" value="ECO:0007669"/>
    <property type="project" value="UniProtKB-ARBA"/>
</dbReference>
<proteinExistence type="predicted"/>
<accession>A0A1I3GF21</accession>